<feature type="compositionally biased region" description="Basic residues" evidence="11">
    <location>
        <begin position="11"/>
        <end position="20"/>
    </location>
</feature>
<keyword evidence="9" id="KW-0131">Cell cycle</keyword>
<dbReference type="PANTHER" id="PTHR30558:SF7">
    <property type="entry name" value="TOL-PAL SYSTEM PROTEIN TOLR"/>
    <property type="match status" value="1"/>
</dbReference>
<dbReference type="RefSeq" id="WP_188661131.1">
    <property type="nucleotide sequence ID" value="NZ_BMHV01000003.1"/>
</dbReference>
<evidence type="ECO:0000313" key="14">
    <source>
        <dbReference type="Proteomes" id="UP000632498"/>
    </source>
</evidence>
<evidence type="ECO:0000256" key="6">
    <source>
        <dbReference type="ARBA" id="ARBA00022692"/>
    </source>
</evidence>
<keyword evidence="3" id="KW-1003">Cell membrane</keyword>
<comment type="caution">
    <text evidence="13">The sequence shown here is derived from an EMBL/GenBank/DDBJ whole genome shotgun (WGS) entry which is preliminary data.</text>
</comment>
<dbReference type="PANTHER" id="PTHR30558">
    <property type="entry name" value="EXBD MEMBRANE COMPONENT OF PMF-DRIVEN MACROMOLECULE IMPORT SYSTEM"/>
    <property type="match status" value="1"/>
</dbReference>
<keyword evidence="7 12" id="KW-1133">Transmembrane helix</keyword>
<gene>
    <name evidence="13" type="ORF">GCM10011332_05040</name>
</gene>
<evidence type="ECO:0000256" key="2">
    <source>
        <dbReference type="ARBA" id="ARBA00005811"/>
    </source>
</evidence>
<evidence type="ECO:0000256" key="9">
    <source>
        <dbReference type="ARBA" id="ARBA00023306"/>
    </source>
</evidence>
<dbReference type="Proteomes" id="UP000632498">
    <property type="component" value="Unassembled WGS sequence"/>
</dbReference>
<dbReference type="GO" id="GO:0005886">
    <property type="term" value="C:plasma membrane"/>
    <property type="evidence" value="ECO:0007669"/>
    <property type="project" value="UniProtKB-SubCell"/>
</dbReference>
<dbReference type="InterPro" id="IPR003400">
    <property type="entry name" value="ExbD"/>
</dbReference>
<accession>A0A917F827</accession>
<keyword evidence="10" id="KW-0813">Transport</keyword>
<dbReference type="GO" id="GO:0022857">
    <property type="term" value="F:transmembrane transporter activity"/>
    <property type="evidence" value="ECO:0007669"/>
    <property type="project" value="InterPro"/>
</dbReference>
<keyword evidence="5" id="KW-0132">Cell division</keyword>
<evidence type="ECO:0000256" key="5">
    <source>
        <dbReference type="ARBA" id="ARBA00022618"/>
    </source>
</evidence>
<feature type="transmembrane region" description="Helical" evidence="12">
    <location>
        <begin position="35"/>
        <end position="54"/>
    </location>
</feature>
<protein>
    <submittedName>
        <fullName evidence="13">Protein TolR</fullName>
    </submittedName>
</protein>
<proteinExistence type="inferred from homology"/>
<sequence length="152" mass="16460">MGASFNSGSGRRGHYGRRRSSAQMSEINVTPMVDVMLVLLVIFMVTAPLLTVGVEVDLPKTKAGEIHGQDEPLAVSIDKEGKLFVQDTAVELDGLAPLLMEISKNNMDIRIFVRGDEKIDYGTVMRVMGVLNGAGFSKVALIARNPANSQKK</sequence>
<dbReference type="NCBIfam" id="TIGR02801">
    <property type="entry name" value="tolR"/>
    <property type="match status" value="1"/>
</dbReference>
<evidence type="ECO:0000256" key="8">
    <source>
        <dbReference type="ARBA" id="ARBA00023136"/>
    </source>
</evidence>
<feature type="region of interest" description="Disordered" evidence="11">
    <location>
        <begin position="1"/>
        <end position="21"/>
    </location>
</feature>
<organism evidence="13 14">
    <name type="scientific">Terasakiella brassicae</name>
    <dbReference type="NCBI Taxonomy" id="1634917"/>
    <lineage>
        <taxon>Bacteria</taxon>
        <taxon>Pseudomonadati</taxon>
        <taxon>Pseudomonadota</taxon>
        <taxon>Alphaproteobacteria</taxon>
        <taxon>Rhodospirillales</taxon>
        <taxon>Terasakiellaceae</taxon>
        <taxon>Terasakiella</taxon>
    </lineage>
</organism>
<evidence type="ECO:0000256" key="7">
    <source>
        <dbReference type="ARBA" id="ARBA00022989"/>
    </source>
</evidence>
<dbReference type="AlphaFoldDB" id="A0A917F827"/>
<evidence type="ECO:0000256" key="10">
    <source>
        <dbReference type="RuleBase" id="RU003879"/>
    </source>
</evidence>
<keyword evidence="4" id="KW-0997">Cell inner membrane</keyword>
<dbReference type="GO" id="GO:0051301">
    <property type="term" value="P:cell division"/>
    <property type="evidence" value="ECO:0007669"/>
    <property type="project" value="UniProtKB-KW"/>
</dbReference>
<keyword evidence="8 12" id="KW-0472">Membrane</keyword>
<comment type="subcellular location">
    <subcellularLocation>
        <location evidence="1">Cell membrane</location>
        <topology evidence="1">Single-pass membrane protein</topology>
    </subcellularLocation>
    <subcellularLocation>
        <location evidence="10">Cell membrane</location>
        <topology evidence="10">Single-pass type II membrane protein</topology>
    </subcellularLocation>
</comment>
<keyword evidence="10" id="KW-0653">Protein transport</keyword>
<dbReference type="InterPro" id="IPR014168">
    <property type="entry name" value="Tol-Pal_TolR"/>
</dbReference>
<evidence type="ECO:0000256" key="1">
    <source>
        <dbReference type="ARBA" id="ARBA00004162"/>
    </source>
</evidence>
<evidence type="ECO:0000313" key="13">
    <source>
        <dbReference type="EMBL" id="GGF54627.1"/>
    </source>
</evidence>
<evidence type="ECO:0000256" key="12">
    <source>
        <dbReference type="SAM" id="Phobius"/>
    </source>
</evidence>
<comment type="similarity">
    <text evidence="2 10">Belongs to the ExbD/TolR family.</text>
</comment>
<reference evidence="13" key="2">
    <citation type="submission" date="2020-09" db="EMBL/GenBank/DDBJ databases">
        <authorList>
            <person name="Sun Q."/>
            <person name="Zhou Y."/>
        </authorList>
    </citation>
    <scope>NUCLEOTIDE SEQUENCE</scope>
    <source>
        <strain evidence="13">CGMCC 1.15254</strain>
    </source>
</reference>
<keyword evidence="6 10" id="KW-0812">Transmembrane</keyword>
<evidence type="ECO:0000256" key="11">
    <source>
        <dbReference type="SAM" id="MobiDB-lite"/>
    </source>
</evidence>
<evidence type="ECO:0000256" key="3">
    <source>
        <dbReference type="ARBA" id="ARBA00022475"/>
    </source>
</evidence>
<reference evidence="13" key="1">
    <citation type="journal article" date="2014" name="Int. J. Syst. Evol. Microbiol.">
        <title>Complete genome sequence of Corynebacterium casei LMG S-19264T (=DSM 44701T), isolated from a smear-ripened cheese.</title>
        <authorList>
            <consortium name="US DOE Joint Genome Institute (JGI-PGF)"/>
            <person name="Walter F."/>
            <person name="Albersmeier A."/>
            <person name="Kalinowski J."/>
            <person name="Ruckert C."/>
        </authorList>
    </citation>
    <scope>NUCLEOTIDE SEQUENCE</scope>
    <source>
        <strain evidence="13">CGMCC 1.15254</strain>
    </source>
</reference>
<dbReference type="GO" id="GO:0015031">
    <property type="term" value="P:protein transport"/>
    <property type="evidence" value="ECO:0007669"/>
    <property type="project" value="UniProtKB-KW"/>
</dbReference>
<dbReference type="Gene3D" id="3.30.420.270">
    <property type="match status" value="1"/>
</dbReference>
<evidence type="ECO:0000256" key="4">
    <source>
        <dbReference type="ARBA" id="ARBA00022519"/>
    </source>
</evidence>
<name>A0A917F827_9PROT</name>
<dbReference type="EMBL" id="BMHV01000003">
    <property type="protein sequence ID" value="GGF54627.1"/>
    <property type="molecule type" value="Genomic_DNA"/>
</dbReference>
<dbReference type="Pfam" id="PF02472">
    <property type="entry name" value="ExbD"/>
    <property type="match status" value="1"/>
</dbReference>
<keyword evidence="14" id="KW-1185">Reference proteome</keyword>